<evidence type="ECO:0000256" key="7">
    <source>
        <dbReference type="ARBA" id="ARBA00034000"/>
    </source>
</evidence>
<evidence type="ECO:0000313" key="14">
    <source>
        <dbReference type="Proteomes" id="UP000192486"/>
    </source>
</evidence>
<evidence type="ECO:0000256" key="8">
    <source>
        <dbReference type="ARBA" id="ARBA00049902"/>
    </source>
</evidence>
<dbReference type="InterPro" id="IPR023346">
    <property type="entry name" value="Lysozyme-like_dom_sf"/>
</dbReference>
<proteinExistence type="predicted"/>
<feature type="domain" description="Penicillin-binding protein transpeptidase" evidence="11">
    <location>
        <begin position="333"/>
        <end position="598"/>
    </location>
</feature>
<dbReference type="Pfam" id="PF00905">
    <property type="entry name" value="Transpeptidase"/>
    <property type="match status" value="1"/>
</dbReference>
<name>A0ABN4YRP4_SPOUR</name>
<feature type="compositionally biased region" description="Acidic residues" evidence="9">
    <location>
        <begin position="781"/>
        <end position="816"/>
    </location>
</feature>
<keyword evidence="10" id="KW-0472">Membrane</keyword>
<accession>A0ABN4YRP4</accession>
<evidence type="ECO:0000256" key="9">
    <source>
        <dbReference type="SAM" id="MobiDB-lite"/>
    </source>
</evidence>
<evidence type="ECO:0000256" key="2">
    <source>
        <dbReference type="ARBA" id="ARBA00022670"/>
    </source>
</evidence>
<feature type="transmembrane region" description="Helical" evidence="10">
    <location>
        <begin position="20"/>
        <end position="43"/>
    </location>
</feature>
<dbReference type="Gene3D" id="3.40.710.10">
    <property type="entry name" value="DD-peptidase/beta-lactamase superfamily"/>
    <property type="match status" value="1"/>
</dbReference>
<evidence type="ECO:0000259" key="11">
    <source>
        <dbReference type="Pfam" id="PF00905"/>
    </source>
</evidence>
<comment type="catalytic activity">
    <reaction evidence="8">
        <text>[GlcNAc-(1-&gt;4)-Mur2Ac(oyl-L-Ala-gamma-D-Glu-L-Lys-D-Ala-D-Ala)](n)-di-trans,octa-cis-undecaprenyl diphosphate + beta-D-GlcNAc-(1-&gt;4)-Mur2Ac(oyl-L-Ala-gamma-D-Glu-L-Lys-D-Ala-D-Ala)-di-trans,octa-cis-undecaprenyl diphosphate = [GlcNAc-(1-&gt;4)-Mur2Ac(oyl-L-Ala-gamma-D-Glu-L-Lys-D-Ala-D-Ala)](n+1)-di-trans,octa-cis-undecaprenyl diphosphate + di-trans,octa-cis-undecaprenyl diphosphate + H(+)</text>
        <dbReference type="Rhea" id="RHEA:23708"/>
        <dbReference type="Rhea" id="RHEA-COMP:9602"/>
        <dbReference type="Rhea" id="RHEA-COMP:9603"/>
        <dbReference type="ChEBI" id="CHEBI:15378"/>
        <dbReference type="ChEBI" id="CHEBI:58405"/>
        <dbReference type="ChEBI" id="CHEBI:60033"/>
        <dbReference type="ChEBI" id="CHEBI:78435"/>
        <dbReference type="EC" id="2.4.99.28"/>
    </reaction>
</comment>
<keyword evidence="3" id="KW-0328">Glycosyltransferase</keyword>
<keyword evidence="14" id="KW-1185">Reference proteome</keyword>
<keyword evidence="4" id="KW-0808">Transferase</keyword>
<keyword evidence="6" id="KW-0511">Multifunctional enzyme</keyword>
<dbReference type="SUPFAM" id="SSF53955">
    <property type="entry name" value="Lysozyme-like"/>
    <property type="match status" value="1"/>
</dbReference>
<evidence type="ECO:0000256" key="10">
    <source>
        <dbReference type="SAM" id="Phobius"/>
    </source>
</evidence>
<dbReference type="Pfam" id="PF00912">
    <property type="entry name" value="Transgly"/>
    <property type="match status" value="1"/>
</dbReference>
<protein>
    <recommendedName>
        <fullName evidence="15">Penicillin-sensitive transpeptidase</fullName>
    </recommendedName>
</protein>
<dbReference type="InterPro" id="IPR036116">
    <property type="entry name" value="FN3_sf"/>
</dbReference>
<dbReference type="SUPFAM" id="SSF56601">
    <property type="entry name" value="beta-lactamase/transpeptidase-like"/>
    <property type="match status" value="1"/>
</dbReference>
<feature type="compositionally biased region" description="Low complexity" evidence="9">
    <location>
        <begin position="820"/>
        <end position="870"/>
    </location>
</feature>
<evidence type="ECO:0000313" key="13">
    <source>
        <dbReference type="EMBL" id="ARF15504.1"/>
    </source>
</evidence>
<dbReference type="InterPro" id="IPR012338">
    <property type="entry name" value="Beta-lactam/transpept-like"/>
</dbReference>
<dbReference type="InterPro" id="IPR036950">
    <property type="entry name" value="PBP_transglycosylase"/>
</dbReference>
<keyword evidence="2" id="KW-0645">Protease</keyword>
<dbReference type="InterPro" id="IPR013783">
    <property type="entry name" value="Ig-like_fold"/>
</dbReference>
<evidence type="ECO:0000256" key="5">
    <source>
        <dbReference type="ARBA" id="ARBA00022801"/>
    </source>
</evidence>
<keyword evidence="1" id="KW-0121">Carboxypeptidase</keyword>
<evidence type="ECO:0000256" key="3">
    <source>
        <dbReference type="ARBA" id="ARBA00022676"/>
    </source>
</evidence>
<organism evidence="13 14">
    <name type="scientific">Sporosarcina ureae</name>
    <dbReference type="NCBI Taxonomy" id="1571"/>
    <lineage>
        <taxon>Bacteria</taxon>
        <taxon>Bacillati</taxon>
        <taxon>Bacillota</taxon>
        <taxon>Bacilli</taxon>
        <taxon>Bacillales</taxon>
        <taxon>Caryophanaceae</taxon>
        <taxon>Sporosarcina</taxon>
    </lineage>
</organism>
<dbReference type="NCBIfam" id="TIGR02074">
    <property type="entry name" value="PBP_1a_fam"/>
    <property type="match status" value="1"/>
</dbReference>
<gene>
    <name evidence="13" type="ORF">SporoS204_15865</name>
</gene>
<dbReference type="Gene3D" id="1.10.3810.10">
    <property type="entry name" value="Biosynthetic peptidoglycan transglycosylase-like"/>
    <property type="match status" value="1"/>
</dbReference>
<evidence type="ECO:0008006" key="15">
    <source>
        <dbReference type="Google" id="ProtNLM"/>
    </source>
</evidence>
<dbReference type="PANTHER" id="PTHR32282">
    <property type="entry name" value="BINDING PROTEIN TRANSPEPTIDASE, PUTATIVE-RELATED"/>
    <property type="match status" value="1"/>
</dbReference>
<dbReference type="Gene3D" id="2.60.40.10">
    <property type="entry name" value="Immunoglobulins"/>
    <property type="match status" value="1"/>
</dbReference>
<keyword evidence="5" id="KW-0378">Hydrolase</keyword>
<evidence type="ECO:0000256" key="1">
    <source>
        <dbReference type="ARBA" id="ARBA00022645"/>
    </source>
</evidence>
<feature type="domain" description="Glycosyl transferase family 51" evidence="12">
    <location>
        <begin position="68"/>
        <end position="241"/>
    </location>
</feature>
<feature type="region of interest" description="Disordered" evidence="9">
    <location>
        <begin position="781"/>
        <end position="879"/>
    </location>
</feature>
<evidence type="ECO:0000259" key="12">
    <source>
        <dbReference type="Pfam" id="PF00912"/>
    </source>
</evidence>
<dbReference type="EMBL" id="CP015108">
    <property type="protein sequence ID" value="ARF15504.1"/>
    <property type="molecule type" value="Genomic_DNA"/>
</dbReference>
<sequence length="879" mass="96146">MTEQPKRPQKKLPTELWKKILLGIAALFLLVLVGGASLFAYYASTAPDLDEELLKDPLTSNFLTKDGDIFMKFGAEKREFVPYEEIPEQMKDAILATEDVRFFKHGGIDFYRLGGAVIANFRSGFGSQGASTLTQQVIKNSFLKNEKTLKRKAQEAWLAHKLEKEYTKEEIFEMYFNKVLMSGTRYGIGTGANFFYGKKVGELDLPEMAMLAGMPQSPNGYNPFKHPERAEKRRNIVLTLMERHGKISTAEMNEAKKVPVTSTLLAEEDREVFGKYPAYVDAVLDEIEAAGFTDLLSEGVTVQTALDPKVQETVEAAINDPSYYESDEMEAGMTVLDTKTSAIVAIGGGRNYSGRNLNFAEVKRAPGSSVKPILSYGPAIEELDWSTGQKVVDEPYSYKGSGTAIGNADGKFLGTLTMRQALYWSRNIPAVKTFEKVGPKKAEAFAKKLGFTYKNIDSSNALGGGDEFSTVQMAGAYAAFGNGGIYTKPHAVKKLILRDGKTEKNLRPDPVTAMKDSTAYMITDVLRDVLTEYEATGTRANISNMDIAGKTGTTNYSADRMKKDNMKSHYVPDTWFTGYTTEYTISTWGGYGNYSPIKTYDQGRYVPQNLFRTVMSSIANDPGTFVQPDSVEEAAIVKGSDPIMLASSFTYSNLVSNELFVRGTLPKKTSIPEKISIPSPDGLTAQFDANSNTVQLQWNYDVPDKYSSLGSPTFNVSVSVDGGAAQSITTTSDKQTTYSGVEYGKNYTFYVSANMGGYTSGSATASLLIKGADEPVIEDEPIVEPDENPDDQNNIEDEPSDTDSSDGNDSDNEDPNQSEQDGSNNQDGNNSANDQNNQDQNQDQNQGQPNQGQGNQGNQGNQGQNPNDAGETSSDSSSN</sequence>
<dbReference type="InterPro" id="IPR001460">
    <property type="entry name" value="PCN-bd_Tpept"/>
</dbReference>
<evidence type="ECO:0000256" key="6">
    <source>
        <dbReference type="ARBA" id="ARBA00023268"/>
    </source>
</evidence>
<keyword evidence="10" id="KW-0812">Transmembrane</keyword>
<comment type="catalytic activity">
    <reaction evidence="7">
        <text>Preferential cleavage: (Ac)2-L-Lys-D-Ala-|-D-Ala. Also transpeptidation of peptidyl-alanyl moieties that are N-acyl substituents of D-alanine.</text>
        <dbReference type="EC" id="3.4.16.4"/>
    </reaction>
</comment>
<dbReference type="SUPFAM" id="SSF49265">
    <property type="entry name" value="Fibronectin type III"/>
    <property type="match status" value="1"/>
</dbReference>
<dbReference type="Proteomes" id="UP000192486">
    <property type="component" value="Chromosome"/>
</dbReference>
<dbReference type="InterPro" id="IPR050396">
    <property type="entry name" value="Glycosyltr_51/Transpeptidase"/>
</dbReference>
<dbReference type="InterPro" id="IPR001264">
    <property type="entry name" value="Glyco_trans_51"/>
</dbReference>
<keyword evidence="10" id="KW-1133">Transmembrane helix</keyword>
<dbReference type="PANTHER" id="PTHR32282:SF29">
    <property type="entry name" value="PENICILLIN-BINDING PROTEIN 1A"/>
    <property type="match status" value="1"/>
</dbReference>
<reference evidence="13 14" key="1">
    <citation type="submission" date="2016-04" db="EMBL/GenBank/DDBJ databases">
        <title>Comparative Genomics and Epigenetics of Sporosarcina ureae.</title>
        <authorList>
            <person name="Oliver A.S."/>
            <person name="Cooper K.K."/>
        </authorList>
    </citation>
    <scope>NUCLEOTIDE SEQUENCE [LARGE SCALE GENOMIC DNA]</scope>
    <source>
        <strain evidence="13 14">S204</strain>
    </source>
</reference>
<evidence type="ECO:0000256" key="4">
    <source>
        <dbReference type="ARBA" id="ARBA00022679"/>
    </source>
</evidence>